<dbReference type="RefSeq" id="WP_176977953.1">
    <property type="nucleotide sequence ID" value="NZ_JABZEO010000018.1"/>
</dbReference>
<accession>A0A850RJH0</accession>
<dbReference type="Proteomes" id="UP000592294">
    <property type="component" value="Unassembled WGS sequence"/>
</dbReference>
<name>A0A850RJH0_9GAMM</name>
<evidence type="ECO:0000313" key="1">
    <source>
        <dbReference type="EMBL" id="NVZ11252.1"/>
    </source>
</evidence>
<protein>
    <submittedName>
        <fullName evidence="1">Uncharacterized protein</fullName>
    </submittedName>
</protein>
<dbReference type="AlphaFoldDB" id="A0A850RJH0"/>
<reference evidence="1 2" key="1">
    <citation type="submission" date="2020-06" db="EMBL/GenBank/DDBJ databases">
        <title>Whole-genome sequence of Allochromatium humboldtianum DSM 21881, type strain.</title>
        <authorList>
            <person name="Kyndt J.A."/>
            <person name="Meyer T.E."/>
        </authorList>
    </citation>
    <scope>NUCLEOTIDE SEQUENCE [LARGE SCALE GENOMIC DNA]</scope>
    <source>
        <strain evidence="1 2">DSM 21881</strain>
    </source>
</reference>
<dbReference type="EMBL" id="JABZEO010000018">
    <property type="protein sequence ID" value="NVZ11252.1"/>
    <property type="molecule type" value="Genomic_DNA"/>
</dbReference>
<proteinExistence type="predicted"/>
<comment type="caution">
    <text evidence="1">The sequence shown here is derived from an EMBL/GenBank/DDBJ whole genome shotgun (WGS) entry which is preliminary data.</text>
</comment>
<keyword evidence="2" id="KW-1185">Reference proteome</keyword>
<evidence type="ECO:0000313" key="2">
    <source>
        <dbReference type="Proteomes" id="UP000592294"/>
    </source>
</evidence>
<sequence>MSEKISDIVAERDRLRERERRCPTMAEAEARSMLRALQEIAAVIGLGEDASPAMILAAVRDMAALNGDRKKQPAVSTKPILGQEAICRDGLGRVIAFCDEFPHQWIQVSTYVNDRQCKWDPGNVTLIPSA</sequence>
<organism evidence="1 2">
    <name type="scientific">Allochromatium humboldtianum</name>
    <dbReference type="NCBI Taxonomy" id="504901"/>
    <lineage>
        <taxon>Bacteria</taxon>
        <taxon>Pseudomonadati</taxon>
        <taxon>Pseudomonadota</taxon>
        <taxon>Gammaproteobacteria</taxon>
        <taxon>Chromatiales</taxon>
        <taxon>Chromatiaceae</taxon>
        <taxon>Allochromatium</taxon>
    </lineage>
</organism>
<gene>
    <name evidence="1" type="ORF">HW932_18540</name>
</gene>